<dbReference type="GO" id="GO:0006508">
    <property type="term" value="P:proteolysis"/>
    <property type="evidence" value="ECO:0007669"/>
    <property type="project" value="InterPro"/>
</dbReference>
<dbReference type="Pfam" id="PF18294">
    <property type="entry name" value="Pept_S41_N"/>
    <property type="match status" value="1"/>
</dbReference>
<dbReference type="GO" id="GO:0030288">
    <property type="term" value="C:outer membrane-bounded periplasmic space"/>
    <property type="evidence" value="ECO:0007669"/>
    <property type="project" value="TreeGrafter"/>
</dbReference>
<evidence type="ECO:0000313" key="3">
    <source>
        <dbReference type="EMBL" id="HIU54255.1"/>
    </source>
</evidence>
<feature type="region of interest" description="Disordered" evidence="1">
    <location>
        <begin position="28"/>
        <end position="52"/>
    </location>
</feature>
<evidence type="ECO:0000259" key="2">
    <source>
        <dbReference type="SMART" id="SM00245"/>
    </source>
</evidence>
<dbReference type="InterPro" id="IPR029045">
    <property type="entry name" value="ClpP/crotonase-like_dom_sf"/>
</dbReference>
<dbReference type="GO" id="GO:0008236">
    <property type="term" value="F:serine-type peptidase activity"/>
    <property type="evidence" value="ECO:0007669"/>
    <property type="project" value="InterPro"/>
</dbReference>
<feature type="domain" description="Tail specific protease" evidence="2">
    <location>
        <begin position="206"/>
        <end position="416"/>
    </location>
</feature>
<dbReference type="InterPro" id="IPR005151">
    <property type="entry name" value="Tail-specific_protease"/>
</dbReference>
<dbReference type="Proteomes" id="UP000824112">
    <property type="component" value="Unassembled WGS sequence"/>
</dbReference>
<dbReference type="Gene3D" id="2.30.42.10">
    <property type="match status" value="1"/>
</dbReference>
<proteinExistence type="predicted"/>
<name>A0A9D1M5W9_9BACT</name>
<dbReference type="Gene3D" id="3.30.750.170">
    <property type="match status" value="1"/>
</dbReference>
<evidence type="ECO:0000256" key="1">
    <source>
        <dbReference type="SAM" id="MobiDB-lite"/>
    </source>
</evidence>
<dbReference type="InterPro" id="IPR041613">
    <property type="entry name" value="Pept_S41_N"/>
</dbReference>
<dbReference type="Pfam" id="PF03572">
    <property type="entry name" value="Peptidase_S41"/>
    <property type="match status" value="1"/>
</dbReference>
<dbReference type="SUPFAM" id="SSF52096">
    <property type="entry name" value="ClpP/crotonase"/>
    <property type="match status" value="1"/>
</dbReference>
<dbReference type="PANTHER" id="PTHR32060:SF30">
    <property type="entry name" value="CARBOXY-TERMINAL PROCESSING PROTEASE CTPA"/>
    <property type="match status" value="1"/>
</dbReference>
<dbReference type="AlphaFoldDB" id="A0A9D1M5W9"/>
<reference evidence="3" key="2">
    <citation type="journal article" date="2021" name="PeerJ">
        <title>Extensive microbial diversity within the chicken gut microbiome revealed by metagenomics and culture.</title>
        <authorList>
            <person name="Gilroy R."/>
            <person name="Ravi A."/>
            <person name="Getino M."/>
            <person name="Pursley I."/>
            <person name="Horton D.L."/>
            <person name="Alikhan N.F."/>
            <person name="Baker D."/>
            <person name="Gharbi K."/>
            <person name="Hall N."/>
            <person name="Watson M."/>
            <person name="Adriaenssens E.M."/>
            <person name="Foster-Nyarko E."/>
            <person name="Jarju S."/>
            <person name="Secka A."/>
            <person name="Antonio M."/>
            <person name="Oren A."/>
            <person name="Chaudhuri R.R."/>
            <person name="La Ragione R."/>
            <person name="Hildebrand F."/>
            <person name="Pallen M.J."/>
        </authorList>
    </citation>
    <scope>NUCLEOTIDE SEQUENCE</scope>
    <source>
        <strain evidence="3">CHK158-818</strain>
    </source>
</reference>
<protein>
    <submittedName>
        <fullName evidence="3">Peptidase S41</fullName>
    </submittedName>
</protein>
<dbReference type="InterPro" id="IPR041489">
    <property type="entry name" value="PDZ_6"/>
</dbReference>
<feature type="compositionally biased region" description="Acidic residues" evidence="1">
    <location>
        <begin position="38"/>
        <end position="52"/>
    </location>
</feature>
<dbReference type="PROSITE" id="PS51257">
    <property type="entry name" value="PROKAR_LIPOPROTEIN"/>
    <property type="match status" value="1"/>
</dbReference>
<dbReference type="InterPro" id="IPR036034">
    <property type="entry name" value="PDZ_sf"/>
</dbReference>
<comment type="caution">
    <text evidence="3">The sequence shown here is derived from an EMBL/GenBank/DDBJ whole genome shotgun (WGS) entry which is preliminary data.</text>
</comment>
<organism evidence="3 4">
    <name type="scientific">Candidatus Gallibacteroides avistercoris</name>
    <dbReference type="NCBI Taxonomy" id="2840833"/>
    <lineage>
        <taxon>Bacteria</taxon>
        <taxon>Pseudomonadati</taxon>
        <taxon>Bacteroidota</taxon>
        <taxon>Bacteroidia</taxon>
        <taxon>Bacteroidales</taxon>
        <taxon>Bacteroidaceae</taxon>
        <taxon>Bacteroidaceae incertae sedis</taxon>
        <taxon>Candidatus Gallibacteroides</taxon>
    </lineage>
</organism>
<evidence type="ECO:0000313" key="4">
    <source>
        <dbReference type="Proteomes" id="UP000824112"/>
    </source>
</evidence>
<dbReference type="EMBL" id="DVNA01000008">
    <property type="protein sequence ID" value="HIU54255.1"/>
    <property type="molecule type" value="Genomic_DNA"/>
</dbReference>
<dbReference type="GO" id="GO:0007165">
    <property type="term" value="P:signal transduction"/>
    <property type="evidence" value="ECO:0007669"/>
    <property type="project" value="TreeGrafter"/>
</dbReference>
<sequence length="484" mass="54402">MKRFYHNFFFLFSLSVLLLCGCQKEEDLTPPPGTTDDSTTEESPESPAEDNSDYITVNHWIDNIMRDKYLWYEDIPERSSLDYGSHPFQFFESLLSEQERGEREGYYSTIEQLVTSPRSINSVTLNYGMEYILYELPGTSYYVARIIYVLPNSPAQEAGIKRGDWVIASNGTPITADNHTQLLSSGSTAVLSTMTYNPDTDLFDTGPDIRISAARTVENNPIFLDTIYTYNSQKIGYLVYNSFVTGKNGYDDKSYLTEMVKCFERFKTQNVNQFILDLRYNGGGYIDCSQWLGTGLAPASSLDKTFAYMLSNDKQENRKEELLFIPEATSGNLDLSQLYVITSSFTASASETVINSLRAYMNVTLIGTTTEGKNVGGYIYENILLGYAITPITFRVYNSLDQSDFNHGFVPDHVIDEMASMEPFYDLGDTRETMLAKAISLITGTAAPTNINVKSASHAMPVKISPLHSLSKYGNYGKLLKKEE</sequence>
<dbReference type="GO" id="GO:0004175">
    <property type="term" value="F:endopeptidase activity"/>
    <property type="evidence" value="ECO:0007669"/>
    <property type="project" value="TreeGrafter"/>
</dbReference>
<dbReference type="CDD" id="cd07561">
    <property type="entry name" value="Peptidase_S41_CPP_like"/>
    <property type="match status" value="1"/>
</dbReference>
<gene>
    <name evidence="3" type="ORF">IAB03_00440</name>
</gene>
<dbReference type="Pfam" id="PF17820">
    <property type="entry name" value="PDZ_6"/>
    <property type="match status" value="1"/>
</dbReference>
<reference evidence="3" key="1">
    <citation type="submission" date="2020-10" db="EMBL/GenBank/DDBJ databases">
        <authorList>
            <person name="Gilroy R."/>
        </authorList>
    </citation>
    <scope>NUCLEOTIDE SEQUENCE</scope>
    <source>
        <strain evidence="3">CHK158-818</strain>
    </source>
</reference>
<dbReference type="SUPFAM" id="SSF50156">
    <property type="entry name" value="PDZ domain-like"/>
    <property type="match status" value="1"/>
</dbReference>
<dbReference type="SMART" id="SM00245">
    <property type="entry name" value="TSPc"/>
    <property type="match status" value="1"/>
</dbReference>
<dbReference type="Gene3D" id="3.90.226.10">
    <property type="entry name" value="2-enoyl-CoA Hydratase, Chain A, domain 1"/>
    <property type="match status" value="1"/>
</dbReference>
<dbReference type="PANTHER" id="PTHR32060">
    <property type="entry name" value="TAIL-SPECIFIC PROTEASE"/>
    <property type="match status" value="1"/>
</dbReference>
<accession>A0A9D1M5W9</accession>